<keyword evidence="4" id="KW-1185">Reference proteome</keyword>
<reference evidence="3 4" key="1">
    <citation type="submission" date="2019-09" db="EMBL/GenBank/DDBJ databases">
        <authorList>
            <person name="Duangmal K."/>
            <person name="Teo W.F.A."/>
            <person name="Lipun K."/>
        </authorList>
    </citation>
    <scope>NUCLEOTIDE SEQUENCE [LARGE SCALE GENOMIC DNA]</scope>
    <source>
        <strain evidence="3 4">K1PN6</strain>
    </source>
</reference>
<evidence type="ECO:0000313" key="2">
    <source>
        <dbReference type="EMBL" id="MPY47097.1"/>
    </source>
</evidence>
<comment type="caution">
    <text evidence="3">The sequence shown here is derived from an EMBL/GenBank/DDBJ whole genome shotgun (WGS) entry which is preliminary data.</text>
</comment>
<feature type="region of interest" description="Disordered" evidence="1">
    <location>
        <begin position="16"/>
        <end position="57"/>
    </location>
</feature>
<dbReference type="AlphaFoldDB" id="A0A5N8WK69"/>
<evidence type="ECO:0000256" key="1">
    <source>
        <dbReference type="SAM" id="MobiDB-lite"/>
    </source>
</evidence>
<evidence type="ECO:0000313" key="4">
    <source>
        <dbReference type="Proteomes" id="UP000373149"/>
    </source>
</evidence>
<dbReference type="Proteomes" id="UP000373149">
    <property type="component" value="Unassembled WGS sequence"/>
</dbReference>
<evidence type="ECO:0000313" key="3">
    <source>
        <dbReference type="EMBL" id="MPY47236.1"/>
    </source>
</evidence>
<organism evidence="3 4">
    <name type="scientific">Streptomyces acidicola</name>
    <dbReference type="NCBI Taxonomy" id="2596892"/>
    <lineage>
        <taxon>Bacteria</taxon>
        <taxon>Bacillati</taxon>
        <taxon>Actinomycetota</taxon>
        <taxon>Actinomycetes</taxon>
        <taxon>Kitasatosporales</taxon>
        <taxon>Streptomycetaceae</taxon>
        <taxon>Streptomyces</taxon>
    </lineage>
</organism>
<dbReference type="EMBL" id="VMNX01000001">
    <property type="protein sequence ID" value="MPY47097.1"/>
    <property type="molecule type" value="Genomic_DNA"/>
</dbReference>
<dbReference type="RefSeq" id="WP_152857908.1">
    <property type="nucleotide sequence ID" value="NZ_VMNX01000001.1"/>
</dbReference>
<feature type="compositionally biased region" description="Basic and acidic residues" evidence="1">
    <location>
        <begin position="128"/>
        <end position="152"/>
    </location>
</feature>
<dbReference type="EMBL" id="VMNX01000001">
    <property type="protein sequence ID" value="MPY47236.1"/>
    <property type="molecule type" value="Genomic_DNA"/>
</dbReference>
<name>A0A5N8WK69_9ACTN</name>
<feature type="region of interest" description="Disordered" evidence="1">
    <location>
        <begin position="124"/>
        <end position="152"/>
    </location>
</feature>
<sequence>MTDQTVPLVQVDRAAQLAADPEAGQKPPNMPHSVPAGAATGNSAPEAPNGPQGGAESLDAYRQLLARLAQERAKALDNAPRCTLDEARWVNEGIASGLHIAAAWAITLFEGHDARTRYLAAGGGQAAAHDEGPSVAECRDADRRWPLERNGE</sequence>
<accession>A0A5N8WK69</accession>
<proteinExistence type="predicted"/>
<protein>
    <submittedName>
        <fullName evidence="3">Uncharacterized protein</fullName>
    </submittedName>
</protein>
<gene>
    <name evidence="2" type="ORF">FPZ41_00280</name>
    <name evidence="3" type="ORF">FPZ41_00985</name>
</gene>